<keyword evidence="1" id="KW-1133">Transmembrane helix</keyword>
<proteinExistence type="predicted"/>
<reference evidence="2" key="1">
    <citation type="submission" date="2023-02" db="EMBL/GenBank/DDBJ databases">
        <title>Kitasatospora phosalacinea NBRC 14627.</title>
        <authorList>
            <person name="Ichikawa N."/>
            <person name="Sato H."/>
            <person name="Tonouchi N."/>
        </authorList>
    </citation>
    <scope>NUCLEOTIDE SEQUENCE</scope>
    <source>
        <strain evidence="2">NBRC 14627</strain>
    </source>
</reference>
<evidence type="ECO:0000256" key="1">
    <source>
        <dbReference type="SAM" id="Phobius"/>
    </source>
</evidence>
<feature type="transmembrane region" description="Helical" evidence="1">
    <location>
        <begin position="241"/>
        <end position="270"/>
    </location>
</feature>
<protein>
    <recommendedName>
        <fullName evidence="4">Cytochrome C biogenesis protein transmembrane region</fullName>
    </recommendedName>
</protein>
<dbReference type="EMBL" id="BSSA01000001">
    <property type="protein sequence ID" value="GLW68375.1"/>
    <property type="molecule type" value="Genomic_DNA"/>
</dbReference>
<keyword evidence="1" id="KW-0812">Transmembrane</keyword>
<gene>
    <name evidence="2" type="ORF">Kpho02_06740</name>
</gene>
<feature type="transmembrane region" description="Helical" evidence="1">
    <location>
        <begin position="126"/>
        <end position="147"/>
    </location>
</feature>
<comment type="caution">
    <text evidence="2">The sequence shown here is derived from an EMBL/GenBank/DDBJ whole genome shotgun (WGS) entry which is preliminary data.</text>
</comment>
<dbReference type="Proteomes" id="UP001165041">
    <property type="component" value="Unassembled WGS sequence"/>
</dbReference>
<feature type="transmembrane region" description="Helical" evidence="1">
    <location>
        <begin position="77"/>
        <end position="105"/>
    </location>
</feature>
<organism evidence="2 3">
    <name type="scientific">Kitasatospora phosalacinea</name>
    <dbReference type="NCBI Taxonomy" id="2065"/>
    <lineage>
        <taxon>Bacteria</taxon>
        <taxon>Bacillati</taxon>
        <taxon>Actinomycetota</taxon>
        <taxon>Actinomycetes</taxon>
        <taxon>Kitasatosporales</taxon>
        <taxon>Streptomycetaceae</taxon>
        <taxon>Kitasatospora</taxon>
    </lineage>
</organism>
<evidence type="ECO:0000313" key="2">
    <source>
        <dbReference type="EMBL" id="GLW68375.1"/>
    </source>
</evidence>
<feature type="transmembrane region" description="Helical" evidence="1">
    <location>
        <begin position="203"/>
        <end position="221"/>
    </location>
</feature>
<evidence type="ECO:0000313" key="3">
    <source>
        <dbReference type="Proteomes" id="UP001165041"/>
    </source>
</evidence>
<feature type="transmembrane region" description="Helical" evidence="1">
    <location>
        <begin position="167"/>
        <end position="191"/>
    </location>
</feature>
<accession>A0A9W6V0Z8</accession>
<sequence length="323" mass="34248">MTETITGRTVKAPPRATSLFVNGLFPRRRALVVLLGLLGGLLLAYAWSSKLADDEIGFTTANHLLGHDAKSTPLSGIAAGVLFAFVSGLAGSFTACNVAVFGAVGPLVGQMSLTRRQRLVHALRPLGWVTVGMLPVSAAYGVLVGLVGTHMPQFSTASTHGTISPRILQAMIVFGVIGLAMVAIGLAAAGVLPDPLARVARRFPNAPLVLVGAMVGGFLIGRPYPLFRNLFRHAAQEHNPLYGAVAFSLQSIGNVLVMAVLFLVLSFALGRPVQRWLATKPGRAATLTATAFLVAGAFTVIYWDVRLLGNFDYIWWPKAPWNA</sequence>
<dbReference type="RefSeq" id="WP_285733294.1">
    <property type="nucleotide sequence ID" value="NZ_BSSA01000001.1"/>
</dbReference>
<name>A0A9W6V0Z8_9ACTN</name>
<keyword evidence="1" id="KW-0472">Membrane</keyword>
<evidence type="ECO:0008006" key="4">
    <source>
        <dbReference type="Google" id="ProtNLM"/>
    </source>
</evidence>
<dbReference type="AlphaFoldDB" id="A0A9W6V0Z8"/>
<feature type="transmembrane region" description="Helical" evidence="1">
    <location>
        <begin position="30"/>
        <end position="48"/>
    </location>
</feature>
<feature type="transmembrane region" description="Helical" evidence="1">
    <location>
        <begin position="282"/>
        <end position="303"/>
    </location>
</feature>